<keyword evidence="2" id="KW-1133">Transmembrane helix</keyword>
<sequence length="327" mass="33380">MFLSSVFHVVLAMGVAYASPVATEPAAPLITPAPLIPRSLGSYFIGYAMFDNGAISTYTCNSNTFTISSNGYAGCAFYASDIVTKCYYNSMISAGGAYPCANYCVTSLVFASVGDVSPASLIGCAAVPAGLKILHVSKEDLPTGSASSAFVSPVTAFVTVTPTQTSTSVPTSSVSSATSSSATPSNTNLPTLPKKNNAPVIGGAVAGSLIFLGLIGAGAFFFLSKRRAVAPSTPYQGPDQAVAMSPAPAPPQAPYSPPPAYGQPFSAPIPGAGDGKQAHVAEYRVAEMTHHEVHGQSAPLSVAPMPVYNQNLPGVVDSNANRRSELA</sequence>
<dbReference type="OrthoDB" id="10511477at2759"/>
<keyword evidence="5" id="KW-1185">Reference proteome</keyword>
<feature type="chain" id="PRO_5012688755" description="WSC domain-containing protein" evidence="3">
    <location>
        <begin position="19"/>
        <end position="327"/>
    </location>
</feature>
<evidence type="ECO:0000313" key="5">
    <source>
        <dbReference type="Proteomes" id="UP000193144"/>
    </source>
</evidence>
<keyword evidence="2" id="KW-0472">Membrane</keyword>
<keyword evidence="2" id="KW-0812">Transmembrane</keyword>
<proteinExistence type="predicted"/>
<evidence type="ECO:0008006" key="6">
    <source>
        <dbReference type="Google" id="ProtNLM"/>
    </source>
</evidence>
<feature type="compositionally biased region" description="Low complexity" evidence="1">
    <location>
        <begin position="164"/>
        <end position="185"/>
    </location>
</feature>
<dbReference type="EMBL" id="MCFA01000275">
    <property type="protein sequence ID" value="ORX95547.1"/>
    <property type="molecule type" value="Genomic_DNA"/>
</dbReference>
<reference evidence="4 5" key="1">
    <citation type="submission" date="2016-07" db="EMBL/GenBank/DDBJ databases">
        <title>Pervasive Adenine N6-methylation of Active Genes in Fungi.</title>
        <authorList>
            <consortium name="DOE Joint Genome Institute"/>
            <person name="Mondo S.J."/>
            <person name="Dannebaum R.O."/>
            <person name="Kuo R.C."/>
            <person name="Labutti K."/>
            <person name="Haridas S."/>
            <person name="Kuo A."/>
            <person name="Salamov A."/>
            <person name="Ahrendt S.R."/>
            <person name="Lipzen A."/>
            <person name="Sullivan W."/>
            <person name="Andreopoulos W.B."/>
            <person name="Clum A."/>
            <person name="Lindquist E."/>
            <person name="Daum C."/>
            <person name="Ramamoorthy G.K."/>
            <person name="Gryganskyi A."/>
            <person name="Culley D."/>
            <person name="Magnuson J.K."/>
            <person name="James T.Y."/>
            <person name="O'Malley M.A."/>
            <person name="Stajich J.E."/>
            <person name="Spatafora J.W."/>
            <person name="Visel A."/>
            <person name="Grigoriev I.V."/>
        </authorList>
    </citation>
    <scope>NUCLEOTIDE SEQUENCE [LARGE SCALE GENOMIC DNA]</scope>
    <source>
        <strain evidence="4 5">CBS 115471</strain>
    </source>
</reference>
<evidence type="ECO:0000256" key="3">
    <source>
        <dbReference type="SAM" id="SignalP"/>
    </source>
</evidence>
<evidence type="ECO:0000256" key="1">
    <source>
        <dbReference type="SAM" id="MobiDB-lite"/>
    </source>
</evidence>
<evidence type="ECO:0000256" key="2">
    <source>
        <dbReference type="SAM" id="Phobius"/>
    </source>
</evidence>
<organism evidence="4 5">
    <name type="scientific">Clohesyomyces aquaticus</name>
    <dbReference type="NCBI Taxonomy" id="1231657"/>
    <lineage>
        <taxon>Eukaryota</taxon>
        <taxon>Fungi</taxon>
        <taxon>Dikarya</taxon>
        <taxon>Ascomycota</taxon>
        <taxon>Pezizomycotina</taxon>
        <taxon>Dothideomycetes</taxon>
        <taxon>Pleosporomycetidae</taxon>
        <taxon>Pleosporales</taxon>
        <taxon>Lindgomycetaceae</taxon>
        <taxon>Clohesyomyces</taxon>
    </lineage>
</organism>
<gene>
    <name evidence="4" type="ORF">BCR34DRAFT_607916</name>
</gene>
<feature type="region of interest" description="Disordered" evidence="1">
    <location>
        <begin position="232"/>
        <end position="255"/>
    </location>
</feature>
<name>A0A1Y1YC44_9PLEO</name>
<evidence type="ECO:0000313" key="4">
    <source>
        <dbReference type="EMBL" id="ORX95547.1"/>
    </source>
</evidence>
<feature type="signal peptide" evidence="3">
    <location>
        <begin position="1"/>
        <end position="18"/>
    </location>
</feature>
<protein>
    <recommendedName>
        <fullName evidence="6">WSC domain-containing protein</fullName>
    </recommendedName>
</protein>
<dbReference type="Proteomes" id="UP000193144">
    <property type="component" value="Unassembled WGS sequence"/>
</dbReference>
<dbReference type="AlphaFoldDB" id="A0A1Y1YC44"/>
<comment type="caution">
    <text evidence="4">The sequence shown here is derived from an EMBL/GenBank/DDBJ whole genome shotgun (WGS) entry which is preliminary data.</text>
</comment>
<accession>A0A1Y1YC44</accession>
<feature type="region of interest" description="Disordered" evidence="1">
    <location>
        <begin position="164"/>
        <end position="194"/>
    </location>
</feature>
<keyword evidence="3" id="KW-0732">Signal</keyword>
<feature type="transmembrane region" description="Helical" evidence="2">
    <location>
        <begin position="200"/>
        <end position="223"/>
    </location>
</feature>